<dbReference type="PANTHER" id="PTHR12110:SF21">
    <property type="entry name" value="XYLOSE ISOMERASE-LIKE TIM BARREL DOMAIN-CONTAINING PROTEIN"/>
    <property type="match status" value="1"/>
</dbReference>
<dbReference type="RefSeq" id="WP_212725250.1">
    <property type="nucleotide sequence ID" value="NZ_CP071250.1"/>
</dbReference>
<evidence type="ECO:0000313" key="2">
    <source>
        <dbReference type="EMBL" id="UUF08973.1"/>
    </source>
</evidence>
<evidence type="ECO:0000313" key="3">
    <source>
        <dbReference type="Proteomes" id="UP001058072"/>
    </source>
</evidence>
<reference evidence="2" key="1">
    <citation type="submission" date="2021-03" db="EMBL/GenBank/DDBJ databases">
        <title>Comparative Genomics and Metabolomics in the genus Turicibacter.</title>
        <authorList>
            <person name="Maki J."/>
            <person name="Looft T."/>
        </authorList>
    </citation>
    <scope>NUCLEOTIDE SEQUENCE</scope>
    <source>
        <strain evidence="2">ISU324</strain>
    </source>
</reference>
<accession>A0A9Q9CI48</accession>
<evidence type="ECO:0000259" key="1">
    <source>
        <dbReference type="Pfam" id="PF01261"/>
    </source>
</evidence>
<dbReference type="Proteomes" id="UP001058072">
    <property type="component" value="Chromosome"/>
</dbReference>
<dbReference type="InterPro" id="IPR013022">
    <property type="entry name" value="Xyl_isomerase-like_TIM-brl"/>
</dbReference>
<feature type="domain" description="Xylose isomerase-like TIM barrel" evidence="1">
    <location>
        <begin position="21"/>
        <end position="239"/>
    </location>
</feature>
<name>A0A9Q9CI48_9FIRM</name>
<proteinExistence type="predicted"/>
<dbReference type="InterPro" id="IPR050312">
    <property type="entry name" value="IolE/XylAMocC-like"/>
</dbReference>
<gene>
    <name evidence="2" type="ORF">J0J70_02910</name>
</gene>
<dbReference type="SUPFAM" id="SSF51658">
    <property type="entry name" value="Xylose isomerase-like"/>
    <property type="match status" value="1"/>
</dbReference>
<dbReference type="AlphaFoldDB" id="A0A9Q9CI48"/>
<dbReference type="Pfam" id="PF01261">
    <property type="entry name" value="AP_endonuc_2"/>
    <property type="match status" value="1"/>
</dbReference>
<dbReference type="PANTHER" id="PTHR12110">
    <property type="entry name" value="HYDROXYPYRUVATE ISOMERASE"/>
    <property type="match status" value="1"/>
</dbReference>
<dbReference type="EMBL" id="CP071250">
    <property type="protein sequence ID" value="UUF08973.1"/>
    <property type="molecule type" value="Genomic_DNA"/>
</dbReference>
<dbReference type="Gene3D" id="3.20.20.150">
    <property type="entry name" value="Divalent-metal-dependent TIM barrel enzymes"/>
    <property type="match status" value="1"/>
</dbReference>
<protein>
    <submittedName>
        <fullName evidence="2">TIM barrel protein</fullName>
    </submittedName>
</protein>
<sequence>MQRVSYGMPQLIELNSVEENVRLCSQLGLDFIELNCNLPSCQPETMNVHYLNLLKDQYGIKFTLHLPEDLDLGHFNRHVREAHLKVLEEAIGVADRLGCKILNIHMNPGVHFTLPTEKIELYGKYQQQYLSNIKSSLELIDIWLGGTGVHISIENTGLLHRPHIQTAVNQLLKSGRFCLTWDVGHDYISSHADREFMLNHRSSIKHIHLHDAKGRNDHLELYTGEVDLNEKLQIASENQASVLIEVKTKESLIHSVAKLKEKHIFK</sequence>
<organism evidence="2 3">
    <name type="scientific">Turicibacter bilis</name>
    <dbReference type="NCBI Taxonomy" id="2735723"/>
    <lineage>
        <taxon>Bacteria</taxon>
        <taxon>Bacillati</taxon>
        <taxon>Bacillota</taxon>
        <taxon>Erysipelotrichia</taxon>
        <taxon>Erysipelotrichales</taxon>
        <taxon>Turicibacteraceae</taxon>
        <taxon>Turicibacter</taxon>
    </lineage>
</organism>
<dbReference type="InterPro" id="IPR036237">
    <property type="entry name" value="Xyl_isomerase-like_sf"/>
</dbReference>